<dbReference type="OrthoDB" id="2910128at2"/>
<dbReference type="RefSeq" id="WP_069697348.1">
    <property type="nucleotide sequence ID" value="NZ_JAGGMA010000008.1"/>
</dbReference>
<comment type="caution">
    <text evidence="1">The sequence shown here is derived from an EMBL/GenBank/DDBJ whole genome shotgun (WGS) entry which is preliminary data.</text>
</comment>
<reference evidence="1 2" key="1">
    <citation type="submission" date="2016-09" db="EMBL/GenBank/DDBJ databases">
        <authorList>
            <person name="Capua I."/>
            <person name="De Benedictis P."/>
            <person name="Joannis T."/>
            <person name="Lombin L.H."/>
            <person name="Cattoli G."/>
        </authorList>
    </citation>
    <scope>NUCLEOTIDE SEQUENCE [LARGE SCALE GENOMIC DNA]</scope>
    <source>
        <strain evidence="1 2">LMG 25899</strain>
    </source>
</reference>
<evidence type="ECO:0000313" key="2">
    <source>
        <dbReference type="Proteomes" id="UP000095256"/>
    </source>
</evidence>
<proteinExistence type="predicted"/>
<gene>
    <name evidence="1" type="ORF">BCR26_08325</name>
</gene>
<dbReference type="EMBL" id="MIEK01000004">
    <property type="protein sequence ID" value="OEH83664.1"/>
    <property type="molecule type" value="Genomic_DNA"/>
</dbReference>
<protein>
    <submittedName>
        <fullName evidence="1">Uncharacterized protein</fullName>
    </submittedName>
</protein>
<accession>A0A1E5L0Q6</accession>
<name>A0A1E5L0Q6_9ENTE</name>
<sequence length="208" mass="23669">MKIICLHAHESNRFYMEKIFQHTTISLVHLVYSMSIEKHSAKKADLEAMVSGEITSDVSGIIITCTVYSGVISSNEINGIPVLKMEDPLIETIVADTHEKILFFSNPQTVALTMEKVEAAYKRNNRSKDYQVVVIPDVFSLILSNQKMVYRQALIGYLNECIGKNHGNLYLMQLSMSVIETDDFDAGNQEIKTVFSEAKYRYQKIFKE</sequence>
<organism evidence="1 2">
    <name type="scientific">Enterococcus rivorum</name>
    <dbReference type="NCBI Taxonomy" id="762845"/>
    <lineage>
        <taxon>Bacteria</taxon>
        <taxon>Bacillati</taxon>
        <taxon>Bacillota</taxon>
        <taxon>Bacilli</taxon>
        <taxon>Lactobacillales</taxon>
        <taxon>Enterococcaceae</taxon>
        <taxon>Enterococcus</taxon>
    </lineage>
</organism>
<keyword evidence="2" id="KW-1185">Reference proteome</keyword>
<dbReference type="AlphaFoldDB" id="A0A1E5L0Q6"/>
<evidence type="ECO:0000313" key="1">
    <source>
        <dbReference type="EMBL" id="OEH83664.1"/>
    </source>
</evidence>
<dbReference type="Proteomes" id="UP000095256">
    <property type="component" value="Unassembled WGS sequence"/>
</dbReference>